<dbReference type="PANTHER" id="PTHR11482:SF57">
    <property type="entry name" value="GENE MODEL 853, (NCBI)"/>
    <property type="match status" value="1"/>
</dbReference>
<dbReference type="SUPFAM" id="SSF50621">
    <property type="entry name" value="Alanine racemase C-terminal domain-like"/>
    <property type="match status" value="1"/>
</dbReference>
<organism evidence="1 2">
    <name type="scientific">Pelobates cultripes</name>
    <name type="common">Western spadefoot toad</name>
    <dbReference type="NCBI Taxonomy" id="61616"/>
    <lineage>
        <taxon>Eukaryota</taxon>
        <taxon>Metazoa</taxon>
        <taxon>Chordata</taxon>
        <taxon>Craniata</taxon>
        <taxon>Vertebrata</taxon>
        <taxon>Euteleostomi</taxon>
        <taxon>Amphibia</taxon>
        <taxon>Batrachia</taxon>
        <taxon>Anura</taxon>
        <taxon>Pelobatoidea</taxon>
        <taxon>Pelobatidae</taxon>
        <taxon>Pelobates</taxon>
    </lineage>
</organism>
<dbReference type="Gene3D" id="2.40.37.10">
    <property type="entry name" value="Lyase, Ornithine Decarboxylase, Chain A, domain 1"/>
    <property type="match status" value="1"/>
</dbReference>
<dbReference type="InterPro" id="IPR009006">
    <property type="entry name" value="Ala_racemase/Decarboxylase_C"/>
</dbReference>
<keyword evidence="2" id="KW-1185">Reference proteome</keyword>
<dbReference type="AlphaFoldDB" id="A0AAD1R1V7"/>
<accession>A0AAD1R1V7</accession>
<reference evidence="1" key="1">
    <citation type="submission" date="2022-03" db="EMBL/GenBank/DDBJ databases">
        <authorList>
            <person name="Alioto T."/>
            <person name="Alioto T."/>
            <person name="Gomez Garrido J."/>
        </authorList>
    </citation>
    <scope>NUCLEOTIDE SEQUENCE</scope>
</reference>
<evidence type="ECO:0000313" key="1">
    <source>
        <dbReference type="EMBL" id="CAH2222217.1"/>
    </source>
</evidence>
<evidence type="ECO:0000313" key="2">
    <source>
        <dbReference type="Proteomes" id="UP001295444"/>
    </source>
</evidence>
<dbReference type="InterPro" id="IPR002433">
    <property type="entry name" value="Orn_de-COase"/>
</dbReference>
<protein>
    <submittedName>
        <fullName evidence="1">Ornithine decarboxylase</fullName>
    </submittedName>
</protein>
<dbReference type="Proteomes" id="UP001295444">
    <property type="component" value="Chromosome 01"/>
</dbReference>
<gene>
    <name evidence="1" type="ORF">PECUL_23A057836</name>
</gene>
<dbReference type="EMBL" id="OW240912">
    <property type="protein sequence ID" value="CAH2222217.1"/>
    <property type="molecule type" value="Genomic_DNA"/>
</dbReference>
<dbReference type="GO" id="GO:0003824">
    <property type="term" value="F:catalytic activity"/>
    <property type="evidence" value="ECO:0007669"/>
    <property type="project" value="InterPro"/>
</dbReference>
<name>A0AAD1R1V7_PELCU</name>
<dbReference type="GO" id="GO:0005737">
    <property type="term" value="C:cytoplasm"/>
    <property type="evidence" value="ECO:0007669"/>
    <property type="project" value="TreeGrafter"/>
</dbReference>
<proteinExistence type="predicted"/>
<sequence length="107" mass="12023">MEYFPDRTGVEIIAELGRYYAESAFLSAANIICKKEVVQEGPVGRACKKLMYYLNDGVFGSHNNTLFKKEPVWPCPVKVSTHAISDKFVPLRDPLMENYILKCAGCS</sequence>
<dbReference type="PANTHER" id="PTHR11482">
    <property type="entry name" value="ARGININE/DIAMINOPIMELATE/ORNITHINE DECARBOXYLASE"/>
    <property type="match status" value="1"/>
</dbReference>
<dbReference type="GO" id="GO:0033387">
    <property type="term" value="P:putrescine biosynthetic process from arginine, via ornithine"/>
    <property type="evidence" value="ECO:0007669"/>
    <property type="project" value="TreeGrafter"/>
</dbReference>